<gene>
    <name evidence="2" type="ORF">TRFO_33591</name>
</gene>
<dbReference type="RefSeq" id="XP_068352981.1">
    <property type="nucleotide sequence ID" value="XM_068509165.1"/>
</dbReference>
<keyword evidence="3" id="KW-1185">Reference proteome</keyword>
<dbReference type="OrthoDB" id="609103at2759"/>
<name>A0A1J4JRG9_9EUKA</name>
<comment type="similarity">
    <text evidence="1">Belongs to the Mo25 family.</text>
</comment>
<organism evidence="2 3">
    <name type="scientific">Tritrichomonas foetus</name>
    <dbReference type="NCBI Taxonomy" id="1144522"/>
    <lineage>
        <taxon>Eukaryota</taxon>
        <taxon>Metamonada</taxon>
        <taxon>Parabasalia</taxon>
        <taxon>Tritrichomonadida</taxon>
        <taxon>Tritrichomonadidae</taxon>
        <taxon>Tritrichomonas</taxon>
    </lineage>
</organism>
<dbReference type="GO" id="GO:0035556">
    <property type="term" value="P:intracellular signal transduction"/>
    <property type="evidence" value="ECO:0007669"/>
    <property type="project" value="TreeGrafter"/>
</dbReference>
<dbReference type="SUPFAM" id="SSF48371">
    <property type="entry name" value="ARM repeat"/>
    <property type="match status" value="1"/>
</dbReference>
<sequence>MENRIERSVRRDITNKLIRALAMFIPGRSDESLLTILSNLNLWMADENEKDEVLAKLNAQIFNTPGKDIPKLLIDLFPFFNNLILNEIAVLFVTTLEKFPEDSLPSYIMNHRELVGTLYSYIEKPYLSNTSQTIFRHCIINSETFTRFVYTKGFFSSFIEFLTGDNLEQLITAFATYDAILNSHPDISADYCTRNWSFVQLQFKQIMTSPNYPVQLTFLPILVKFLTLEPCLYCLYCYLEDLENLKFVFYLLDGSSKKVQTQAYNLLKLFVVNPKKTKTIKETIASNKKKLARIIRKVQMDDDAPEFEEERQEVIMLIENM</sequence>
<proteinExistence type="inferred from homology"/>
<accession>A0A1J4JRG9</accession>
<dbReference type="VEuPathDB" id="TrichDB:TRFO_33591"/>
<dbReference type="Pfam" id="PF08569">
    <property type="entry name" value="Mo25"/>
    <property type="match status" value="1"/>
</dbReference>
<dbReference type="Gene3D" id="1.25.10.10">
    <property type="entry name" value="Leucine-rich Repeat Variant"/>
    <property type="match status" value="1"/>
</dbReference>
<dbReference type="PANTHER" id="PTHR10182">
    <property type="entry name" value="CALCIUM-BINDING PROTEIN 39-RELATED"/>
    <property type="match status" value="1"/>
</dbReference>
<dbReference type="GeneID" id="94843869"/>
<dbReference type="GO" id="GO:0043539">
    <property type="term" value="F:protein serine/threonine kinase activator activity"/>
    <property type="evidence" value="ECO:0007669"/>
    <property type="project" value="TreeGrafter"/>
</dbReference>
<dbReference type="InterPro" id="IPR011989">
    <property type="entry name" value="ARM-like"/>
</dbReference>
<reference evidence="2" key="1">
    <citation type="submission" date="2016-10" db="EMBL/GenBank/DDBJ databases">
        <authorList>
            <person name="Benchimol M."/>
            <person name="Almeida L.G."/>
            <person name="Vasconcelos A.T."/>
            <person name="Perreira-Neves A."/>
            <person name="Rosa I.A."/>
            <person name="Tasca T."/>
            <person name="Bogo M.R."/>
            <person name="de Souza W."/>
        </authorList>
    </citation>
    <scope>NUCLEOTIDE SEQUENCE [LARGE SCALE GENOMIC DNA]</scope>
    <source>
        <strain evidence="2">K</strain>
    </source>
</reference>
<dbReference type="InterPro" id="IPR013878">
    <property type="entry name" value="Mo25"/>
</dbReference>
<dbReference type="AlphaFoldDB" id="A0A1J4JRG9"/>
<evidence type="ECO:0000313" key="2">
    <source>
        <dbReference type="EMBL" id="OHS99844.1"/>
    </source>
</evidence>
<comment type="caution">
    <text evidence="2">The sequence shown here is derived from an EMBL/GenBank/DDBJ whole genome shotgun (WGS) entry which is preliminary data.</text>
</comment>
<protein>
    <submittedName>
        <fullName evidence="2">Uncharacterized protein</fullName>
    </submittedName>
</protein>
<evidence type="ECO:0000256" key="1">
    <source>
        <dbReference type="ARBA" id="ARBA00011012"/>
    </source>
</evidence>
<dbReference type="EMBL" id="MLAK01000983">
    <property type="protein sequence ID" value="OHS99844.1"/>
    <property type="molecule type" value="Genomic_DNA"/>
</dbReference>
<dbReference type="PANTHER" id="PTHR10182:SF3">
    <property type="entry name" value="PROTEIN MO25"/>
    <property type="match status" value="1"/>
</dbReference>
<dbReference type="InterPro" id="IPR016024">
    <property type="entry name" value="ARM-type_fold"/>
</dbReference>
<evidence type="ECO:0000313" key="3">
    <source>
        <dbReference type="Proteomes" id="UP000179807"/>
    </source>
</evidence>
<dbReference type="Proteomes" id="UP000179807">
    <property type="component" value="Unassembled WGS sequence"/>
</dbReference>